<organism evidence="1 2">
    <name type="scientific">Pseudohalocynthiibacter aestuariivivens</name>
    <dbReference type="NCBI Taxonomy" id="1591409"/>
    <lineage>
        <taxon>Bacteria</taxon>
        <taxon>Pseudomonadati</taxon>
        <taxon>Pseudomonadota</taxon>
        <taxon>Alphaproteobacteria</taxon>
        <taxon>Rhodobacterales</taxon>
        <taxon>Paracoccaceae</taxon>
        <taxon>Pseudohalocynthiibacter</taxon>
    </lineage>
</organism>
<dbReference type="EMBL" id="JBHMEA010000047">
    <property type="protein sequence ID" value="MFB9233020.1"/>
    <property type="molecule type" value="Genomic_DNA"/>
</dbReference>
<evidence type="ECO:0000313" key="2">
    <source>
        <dbReference type="Proteomes" id="UP001589683"/>
    </source>
</evidence>
<comment type="caution">
    <text evidence="1">The sequence shown here is derived from an EMBL/GenBank/DDBJ whole genome shotgun (WGS) entry which is preliminary data.</text>
</comment>
<keyword evidence="2" id="KW-1185">Reference proteome</keyword>
<reference evidence="1 2" key="1">
    <citation type="submission" date="2024-09" db="EMBL/GenBank/DDBJ databases">
        <authorList>
            <person name="Sun Q."/>
            <person name="Mori K."/>
        </authorList>
    </citation>
    <scope>NUCLEOTIDE SEQUENCE [LARGE SCALE GENOMIC DNA]</scope>
    <source>
        <strain evidence="1 2">CECT 8726</strain>
    </source>
</reference>
<protein>
    <recommendedName>
        <fullName evidence="3">DUF2846 domain-containing protein</fullName>
    </recommendedName>
</protein>
<dbReference type="Proteomes" id="UP001589683">
    <property type="component" value="Unassembled WGS sequence"/>
</dbReference>
<dbReference type="RefSeq" id="WP_213891426.1">
    <property type="nucleotide sequence ID" value="NZ_JAGFNU010000027.1"/>
</dbReference>
<proteinExistence type="predicted"/>
<evidence type="ECO:0008006" key="3">
    <source>
        <dbReference type="Google" id="ProtNLM"/>
    </source>
</evidence>
<gene>
    <name evidence="1" type="ORF">ACFFUT_14610</name>
</gene>
<accession>A0ABV5JHU0</accession>
<sequence length="105" mass="11046">MSRVVVYRPGVMGAAVKPIVSIDGNAAGRCVAKGVFFVDVPKGRHIVSATTEVQRQTVVDTTNENTAYVRCGIGLGFFVGQPRLEVVPAQQGAAESADLSFTGSY</sequence>
<evidence type="ECO:0000313" key="1">
    <source>
        <dbReference type="EMBL" id="MFB9233020.1"/>
    </source>
</evidence>
<name>A0ABV5JHU0_9RHOB</name>